<feature type="transmembrane region" description="Helical" evidence="2">
    <location>
        <begin position="75"/>
        <end position="95"/>
    </location>
</feature>
<comment type="caution">
    <text evidence="3">The sequence shown here is derived from an EMBL/GenBank/DDBJ whole genome shotgun (WGS) entry which is preliminary data.</text>
</comment>
<feature type="transmembrane region" description="Helical" evidence="2">
    <location>
        <begin position="37"/>
        <end position="55"/>
    </location>
</feature>
<evidence type="ECO:0000256" key="2">
    <source>
        <dbReference type="SAM" id="Phobius"/>
    </source>
</evidence>
<keyword evidence="2" id="KW-0812">Transmembrane</keyword>
<evidence type="ECO:0000313" key="4">
    <source>
        <dbReference type="Proteomes" id="UP000523955"/>
    </source>
</evidence>
<dbReference type="Proteomes" id="UP000523955">
    <property type="component" value="Unassembled WGS sequence"/>
</dbReference>
<evidence type="ECO:0000313" key="3">
    <source>
        <dbReference type="EMBL" id="MBB6629439.1"/>
    </source>
</evidence>
<proteinExistence type="predicted"/>
<accession>A0A7X0RJF8</accession>
<evidence type="ECO:0000256" key="1">
    <source>
        <dbReference type="SAM" id="MobiDB-lite"/>
    </source>
</evidence>
<protein>
    <submittedName>
        <fullName evidence="3">Cellulose synthase</fullName>
    </submittedName>
</protein>
<keyword evidence="2" id="KW-1133">Transmembrane helix</keyword>
<dbReference type="EMBL" id="JACKXE010000002">
    <property type="protein sequence ID" value="MBB6629439.1"/>
    <property type="molecule type" value="Genomic_DNA"/>
</dbReference>
<dbReference type="AlphaFoldDB" id="A0A7X0RJF8"/>
<reference evidence="3 4" key="1">
    <citation type="submission" date="2020-08" db="EMBL/GenBank/DDBJ databases">
        <authorList>
            <person name="Seo M.-J."/>
        </authorList>
    </citation>
    <scope>NUCLEOTIDE SEQUENCE [LARGE SCALE GENOMIC DNA]</scope>
    <source>
        <strain evidence="3 4">KIGAM211</strain>
    </source>
</reference>
<name>A0A7X0RJF8_9ACTN</name>
<organism evidence="3 4">
    <name type="scientific">Nocardioides luti</name>
    <dbReference type="NCBI Taxonomy" id="2761101"/>
    <lineage>
        <taxon>Bacteria</taxon>
        <taxon>Bacillati</taxon>
        <taxon>Actinomycetota</taxon>
        <taxon>Actinomycetes</taxon>
        <taxon>Propionibacteriales</taxon>
        <taxon>Nocardioidaceae</taxon>
        <taxon>Nocardioides</taxon>
    </lineage>
</organism>
<sequence length="147" mass="15725">MDDVTWGALTLTLTVLGAIWTWLSFRRRGLASGLRALAFTLLPAAAYLTKTLQMFTRIVDAVADWATNLVFNPFVWTGVVLAGVSALLLSVSSVLRARQLARTPDAGSTKRTRGTALPPAGRGQGTPAVGDDDMADIEALLRRRGIS</sequence>
<dbReference type="RefSeq" id="WP_185254767.1">
    <property type="nucleotide sequence ID" value="NZ_JACKXE010000002.1"/>
</dbReference>
<keyword evidence="2" id="KW-0472">Membrane</keyword>
<keyword evidence="4" id="KW-1185">Reference proteome</keyword>
<feature type="region of interest" description="Disordered" evidence="1">
    <location>
        <begin position="105"/>
        <end position="131"/>
    </location>
</feature>
<gene>
    <name evidence="3" type="ORF">H5V45_19090</name>
</gene>
<feature type="transmembrane region" description="Helical" evidence="2">
    <location>
        <begin position="6"/>
        <end position="25"/>
    </location>
</feature>